<evidence type="ECO:0000313" key="4">
    <source>
        <dbReference type="Proteomes" id="UP000617340"/>
    </source>
</evidence>
<protein>
    <recommendedName>
        <fullName evidence="2">DUF4773 domain-containing protein</fullName>
    </recommendedName>
</protein>
<sequence length="261" mass="29208">MSRRSFGLLILIPMIVNISCATKIKKIGEYMGEPQGHRTDIPNMTEYVSSYYDPTTGLELNGQPEDVERTPFQLPKLIFRGMPCFCNNMTCGCCAGVNLTAINFNRRACTKFTYDPQEFAINMSFNMNEKEIFSSSLSAKNPPPVCIPFIYIPVITFCARFFDIHTIGTNLHACLDLETRVVNAPILILHFNCVKIGTEGISLSKPGENLTSLSSTSNLNEKDEIYDEVNFEQSDLDVTNNFNDGTTYSPEDEAAIGQLKY</sequence>
<comment type="caution">
    <text evidence="3">The sequence shown here is derived from an EMBL/GenBank/DDBJ whole genome shotgun (WGS) entry which is preliminary data.</text>
</comment>
<accession>A0A834KC24</accession>
<evidence type="ECO:0000259" key="2">
    <source>
        <dbReference type="Pfam" id="PF15998"/>
    </source>
</evidence>
<reference evidence="3" key="1">
    <citation type="journal article" date="2020" name="G3 (Bethesda)">
        <title>High-Quality Assemblies for Three Invasive Social Wasps from the &lt;i&gt;Vespula&lt;/i&gt; Genus.</title>
        <authorList>
            <person name="Harrop T.W.R."/>
            <person name="Guhlin J."/>
            <person name="McLaughlin G.M."/>
            <person name="Permina E."/>
            <person name="Stockwell P."/>
            <person name="Gilligan J."/>
            <person name="Le Lec M.F."/>
            <person name="Gruber M.A.M."/>
            <person name="Quinn O."/>
            <person name="Lovegrove M."/>
            <person name="Duncan E.J."/>
            <person name="Remnant E.J."/>
            <person name="Van Eeckhoven J."/>
            <person name="Graham B."/>
            <person name="Knapp R.A."/>
            <person name="Langford K.W."/>
            <person name="Kronenberg Z."/>
            <person name="Press M.O."/>
            <person name="Eacker S.M."/>
            <person name="Wilson-Rankin E.E."/>
            <person name="Purcell J."/>
            <person name="Lester P.J."/>
            <person name="Dearden P.K."/>
        </authorList>
    </citation>
    <scope>NUCLEOTIDE SEQUENCE</scope>
    <source>
        <strain evidence="3">Linc-1</strain>
    </source>
</reference>
<dbReference type="AlphaFoldDB" id="A0A834KC24"/>
<keyword evidence="4" id="KW-1185">Reference proteome</keyword>
<gene>
    <name evidence="3" type="ORF">HZH68_006936</name>
</gene>
<name>A0A834KC24_VESGE</name>
<organism evidence="3 4">
    <name type="scientific">Vespula germanica</name>
    <name type="common">German yellow jacket</name>
    <name type="synonym">Paravespula germanica</name>
    <dbReference type="NCBI Taxonomy" id="30212"/>
    <lineage>
        <taxon>Eukaryota</taxon>
        <taxon>Metazoa</taxon>
        <taxon>Ecdysozoa</taxon>
        <taxon>Arthropoda</taxon>
        <taxon>Hexapoda</taxon>
        <taxon>Insecta</taxon>
        <taxon>Pterygota</taxon>
        <taxon>Neoptera</taxon>
        <taxon>Endopterygota</taxon>
        <taxon>Hymenoptera</taxon>
        <taxon>Apocrita</taxon>
        <taxon>Aculeata</taxon>
        <taxon>Vespoidea</taxon>
        <taxon>Vespidae</taxon>
        <taxon>Vespinae</taxon>
        <taxon>Vespula</taxon>
    </lineage>
</organism>
<dbReference type="Pfam" id="PF15998">
    <property type="entry name" value="DUF4773"/>
    <property type="match status" value="1"/>
</dbReference>
<dbReference type="PANTHER" id="PTHR36299:SF1">
    <property type="entry name" value="DUF4773 DOMAIN-CONTAINING PROTEIN"/>
    <property type="match status" value="1"/>
</dbReference>
<feature type="signal peptide" evidence="1">
    <location>
        <begin position="1"/>
        <end position="21"/>
    </location>
</feature>
<dbReference type="Proteomes" id="UP000617340">
    <property type="component" value="Unassembled WGS sequence"/>
</dbReference>
<dbReference type="PANTHER" id="PTHR36299">
    <property type="entry name" value="AGAP008005-PA"/>
    <property type="match status" value="1"/>
</dbReference>
<proteinExistence type="predicted"/>
<evidence type="ECO:0000256" key="1">
    <source>
        <dbReference type="SAM" id="SignalP"/>
    </source>
</evidence>
<feature type="domain" description="DUF4773" evidence="2">
    <location>
        <begin position="83"/>
        <end position="200"/>
    </location>
</feature>
<dbReference type="EMBL" id="JACSDZ010000006">
    <property type="protein sequence ID" value="KAF7401116.1"/>
    <property type="molecule type" value="Genomic_DNA"/>
</dbReference>
<evidence type="ECO:0000313" key="3">
    <source>
        <dbReference type="EMBL" id="KAF7401116.1"/>
    </source>
</evidence>
<dbReference type="InterPro" id="IPR031941">
    <property type="entry name" value="DUF4773"/>
</dbReference>
<feature type="chain" id="PRO_5032797307" description="DUF4773 domain-containing protein" evidence="1">
    <location>
        <begin position="22"/>
        <end position="261"/>
    </location>
</feature>
<keyword evidence="1" id="KW-0732">Signal</keyword>